<feature type="transmembrane region" description="Helical" evidence="1">
    <location>
        <begin position="6"/>
        <end position="32"/>
    </location>
</feature>
<evidence type="ECO:0000313" key="2">
    <source>
        <dbReference type="EMBL" id="PON41290.1"/>
    </source>
</evidence>
<comment type="caution">
    <text evidence="2">The sequence shown here is derived from an EMBL/GenBank/DDBJ whole genome shotgun (WGS) entry which is preliminary data.</text>
</comment>
<evidence type="ECO:0000256" key="1">
    <source>
        <dbReference type="SAM" id="Phobius"/>
    </source>
</evidence>
<name>A0A2P5AXK9_PARAD</name>
<organism evidence="2 3">
    <name type="scientific">Parasponia andersonii</name>
    <name type="common">Sponia andersonii</name>
    <dbReference type="NCBI Taxonomy" id="3476"/>
    <lineage>
        <taxon>Eukaryota</taxon>
        <taxon>Viridiplantae</taxon>
        <taxon>Streptophyta</taxon>
        <taxon>Embryophyta</taxon>
        <taxon>Tracheophyta</taxon>
        <taxon>Spermatophyta</taxon>
        <taxon>Magnoliopsida</taxon>
        <taxon>eudicotyledons</taxon>
        <taxon>Gunneridae</taxon>
        <taxon>Pentapetalae</taxon>
        <taxon>rosids</taxon>
        <taxon>fabids</taxon>
        <taxon>Rosales</taxon>
        <taxon>Cannabaceae</taxon>
        <taxon>Parasponia</taxon>
    </lineage>
</organism>
<dbReference type="AlphaFoldDB" id="A0A2P5AXK9"/>
<protein>
    <recommendedName>
        <fullName evidence="4">Transmembrane protein</fullName>
    </recommendedName>
</protein>
<evidence type="ECO:0008006" key="4">
    <source>
        <dbReference type="Google" id="ProtNLM"/>
    </source>
</evidence>
<evidence type="ECO:0000313" key="3">
    <source>
        <dbReference type="Proteomes" id="UP000237105"/>
    </source>
</evidence>
<dbReference type="EMBL" id="JXTB01000418">
    <property type="protein sequence ID" value="PON41290.1"/>
    <property type="molecule type" value="Genomic_DNA"/>
</dbReference>
<keyword evidence="3" id="KW-1185">Reference proteome</keyword>
<dbReference type="OrthoDB" id="10442848at2759"/>
<reference evidence="3" key="1">
    <citation type="submission" date="2016-06" db="EMBL/GenBank/DDBJ databases">
        <title>Parallel loss of symbiosis genes in relatives of nitrogen-fixing non-legume Parasponia.</title>
        <authorList>
            <person name="Van Velzen R."/>
            <person name="Holmer R."/>
            <person name="Bu F."/>
            <person name="Rutten L."/>
            <person name="Van Zeijl A."/>
            <person name="Liu W."/>
            <person name="Santuari L."/>
            <person name="Cao Q."/>
            <person name="Sharma T."/>
            <person name="Shen D."/>
            <person name="Roswanjaya Y."/>
            <person name="Wardhani T."/>
            <person name="Kalhor M.S."/>
            <person name="Jansen J."/>
            <person name="Van den Hoogen J."/>
            <person name="Gungor B."/>
            <person name="Hartog M."/>
            <person name="Hontelez J."/>
            <person name="Verver J."/>
            <person name="Yang W.-C."/>
            <person name="Schijlen E."/>
            <person name="Repin R."/>
            <person name="Schilthuizen M."/>
            <person name="Schranz E."/>
            <person name="Heidstra R."/>
            <person name="Miyata K."/>
            <person name="Fedorova E."/>
            <person name="Kohlen W."/>
            <person name="Bisseling T."/>
            <person name="Smit S."/>
            <person name="Geurts R."/>
        </authorList>
    </citation>
    <scope>NUCLEOTIDE SEQUENCE [LARGE SCALE GENOMIC DNA]</scope>
    <source>
        <strain evidence="3">cv. WU1-14</strain>
    </source>
</reference>
<keyword evidence="1" id="KW-0472">Membrane</keyword>
<proteinExistence type="predicted"/>
<keyword evidence="1" id="KW-1133">Transmembrane helix</keyword>
<keyword evidence="1" id="KW-0812">Transmembrane</keyword>
<dbReference type="Proteomes" id="UP000237105">
    <property type="component" value="Unassembled WGS sequence"/>
</dbReference>
<gene>
    <name evidence="2" type="ORF">PanWU01x14_290470</name>
</gene>
<accession>A0A2P5AXK9</accession>
<sequence length="114" mass="13065">MIVLIFVFLLILFFFLLLFFFFFFFIPILVLLQILTVKPKSQIPTIPKNVDFFRRLLPLRIKLDIAENLLVLQEVLPVILAVFPVEVVVGEAYLLLDAQVLVAHVLDLDGDVAP</sequence>